<dbReference type="CDD" id="cd07714">
    <property type="entry name" value="RNaseJ_MBL-fold"/>
    <property type="match status" value="1"/>
</dbReference>
<organism evidence="8 9">
    <name type="scientific">Roseiarcus fermentans</name>
    <dbReference type="NCBI Taxonomy" id="1473586"/>
    <lineage>
        <taxon>Bacteria</taxon>
        <taxon>Pseudomonadati</taxon>
        <taxon>Pseudomonadota</taxon>
        <taxon>Alphaproteobacteria</taxon>
        <taxon>Hyphomicrobiales</taxon>
        <taxon>Roseiarcaceae</taxon>
        <taxon>Roseiarcus</taxon>
    </lineage>
</organism>
<dbReference type="InterPro" id="IPR055132">
    <property type="entry name" value="RNase_J_b_CASP"/>
</dbReference>
<keyword evidence="9" id="KW-1185">Reference proteome</keyword>
<proteinExistence type="predicted"/>
<keyword evidence="6" id="KW-0694">RNA-binding</keyword>
<sequence length="555" mass="58882">MSDDNEFVFVALGGLGEIGMNCALYGYGPARARKWLMVDLGVAFAGDDLPGVDLILPDLGFIEKVRKDLVGVVLTHAHEDHIGALAELWPSLGVQVYASPFSAGLAEARRLGEPGAPKVPIQIVRPGGRVMIGPFDVEFVRVAHSIPESSALAIRTPAGLVVHTGDWKIDPTPIVGAVTDEARLAALGDEGVLALVCDSTNVLREGESPSERDVAATLADLVGKAKGRVVVTTFASNVARLRSAAEAGFAAGRQVCILGRAMERVVAVARELGMLDGVPPFLGMDAFGRLPRDKILALATGSQGEPRAALARMASDDHPTAELVPGDTVIFSSRTIPGNEKAVGKIINAFAARNVEVITDRHALVHVSGHPRRAEVAKMYGWLKPRMAVPAHGEALHLTEHVAFALAMGVPQVRRAFNGDLVRFAPGDLETIARIDHGRRLKDGEILLPAVQDCVGQRRRLSFAGVVSIAIALTPKGEMAGDPDVMIAGLPERTRDGAGFDGIIDAAIFETFESLPRGKRRDPDALSSAIERSVRASVGAHWGKKPQVHALVVEV</sequence>
<dbReference type="SUPFAM" id="SSF56281">
    <property type="entry name" value="Metallo-hydrolase/oxidoreductase"/>
    <property type="match status" value="1"/>
</dbReference>
<protein>
    <submittedName>
        <fullName evidence="8">Ribonuclease J</fullName>
    </submittedName>
</protein>
<dbReference type="InterPro" id="IPR036866">
    <property type="entry name" value="RibonucZ/Hydroxyglut_hydro"/>
</dbReference>
<keyword evidence="1" id="KW-0540">Nuclease</keyword>
<evidence type="ECO:0000256" key="5">
    <source>
        <dbReference type="ARBA" id="ARBA00022839"/>
    </source>
</evidence>
<dbReference type="PANTHER" id="PTHR43694">
    <property type="entry name" value="RIBONUCLEASE J"/>
    <property type="match status" value="1"/>
</dbReference>
<accession>A0A366F3C8</accession>
<dbReference type="Gene3D" id="3.60.15.10">
    <property type="entry name" value="Ribonuclease Z/Hydroxyacylglutathione hydrolase-like"/>
    <property type="match status" value="1"/>
</dbReference>
<dbReference type="SMART" id="SM00849">
    <property type="entry name" value="Lactamase_B"/>
    <property type="match status" value="1"/>
</dbReference>
<dbReference type="Pfam" id="PF17770">
    <property type="entry name" value="RNase_J_C"/>
    <property type="match status" value="1"/>
</dbReference>
<keyword evidence="5" id="KW-0269">Exonuclease</keyword>
<keyword evidence="4" id="KW-0862">Zinc</keyword>
<dbReference type="Pfam" id="PF00753">
    <property type="entry name" value="Lactamase_B"/>
    <property type="match status" value="1"/>
</dbReference>
<dbReference type="InterPro" id="IPR042173">
    <property type="entry name" value="RNase_J_2"/>
</dbReference>
<reference evidence="8 9" key="1">
    <citation type="submission" date="2018-06" db="EMBL/GenBank/DDBJ databases">
        <title>Genomic Encyclopedia of Type Strains, Phase IV (KMG-IV): sequencing the most valuable type-strain genomes for metagenomic binning, comparative biology and taxonomic classification.</title>
        <authorList>
            <person name="Goeker M."/>
        </authorList>
    </citation>
    <scope>NUCLEOTIDE SEQUENCE [LARGE SCALE GENOMIC DNA]</scope>
    <source>
        <strain evidence="8 9">DSM 24875</strain>
    </source>
</reference>
<dbReference type="AlphaFoldDB" id="A0A366F3C8"/>
<dbReference type="RefSeq" id="WP_113890964.1">
    <property type="nucleotide sequence ID" value="NZ_QNRK01000023.1"/>
</dbReference>
<dbReference type="GO" id="GO:0004527">
    <property type="term" value="F:exonuclease activity"/>
    <property type="evidence" value="ECO:0007669"/>
    <property type="project" value="UniProtKB-KW"/>
</dbReference>
<evidence type="ECO:0000256" key="2">
    <source>
        <dbReference type="ARBA" id="ARBA00022723"/>
    </source>
</evidence>
<dbReference type="Proteomes" id="UP000253529">
    <property type="component" value="Unassembled WGS sequence"/>
</dbReference>
<dbReference type="Gene3D" id="3.40.50.10710">
    <property type="entry name" value="Metallo-hydrolase/oxidoreductase"/>
    <property type="match status" value="1"/>
</dbReference>
<feature type="domain" description="Metallo-beta-lactamase" evidence="7">
    <location>
        <begin position="19"/>
        <end position="218"/>
    </location>
</feature>
<evidence type="ECO:0000313" key="8">
    <source>
        <dbReference type="EMBL" id="RBP09107.1"/>
    </source>
</evidence>
<dbReference type="Pfam" id="PF22505">
    <property type="entry name" value="RNase_J_b_CASP"/>
    <property type="match status" value="1"/>
</dbReference>
<dbReference type="EMBL" id="QNRK01000023">
    <property type="protein sequence ID" value="RBP09107.1"/>
    <property type="molecule type" value="Genomic_DNA"/>
</dbReference>
<evidence type="ECO:0000256" key="4">
    <source>
        <dbReference type="ARBA" id="ARBA00022833"/>
    </source>
</evidence>
<dbReference type="Gene3D" id="3.10.20.580">
    <property type="match status" value="1"/>
</dbReference>
<evidence type="ECO:0000256" key="1">
    <source>
        <dbReference type="ARBA" id="ARBA00022722"/>
    </source>
</evidence>
<dbReference type="Pfam" id="PF07521">
    <property type="entry name" value="RMMBL"/>
    <property type="match status" value="1"/>
</dbReference>
<dbReference type="InterPro" id="IPR041636">
    <property type="entry name" value="RNase_J_C"/>
</dbReference>
<keyword evidence="2" id="KW-0479">Metal-binding</keyword>
<comment type="caution">
    <text evidence="8">The sequence shown here is derived from an EMBL/GenBank/DDBJ whole genome shotgun (WGS) entry which is preliminary data.</text>
</comment>
<dbReference type="PANTHER" id="PTHR43694:SF1">
    <property type="entry name" value="RIBONUCLEASE J"/>
    <property type="match status" value="1"/>
</dbReference>
<evidence type="ECO:0000313" key="9">
    <source>
        <dbReference type="Proteomes" id="UP000253529"/>
    </source>
</evidence>
<dbReference type="GO" id="GO:0003723">
    <property type="term" value="F:RNA binding"/>
    <property type="evidence" value="ECO:0007669"/>
    <property type="project" value="UniProtKB-KW"/>
</dbReference>
<dbReference type="GO" id="GO:0046872">
    <property type="term" value="F:metal ion binding"/>
    <property type="evidence" value="ECO:0007669"/>
    <property type="project" value="UniProtKB-KW"/>
</dbReference>
<dbReference type="InterPro" id="IPR001279">
    <property type="entry name" value="Metallo-B-lactamas"/>
</dbReference>
<dbReference type="OrthoDB" id="9770211at2"/>
<evidence type="ECO:0000256" key="6">
    <source>
        <dbReference type="ARBA" id="ARBA00022884"/>
    </source>
</evidence>
<dbReference type="InterPro" id="IPR011108">
    <property type="entry name" value="RMMBL"/>
</dbReference>
<evidence type="ECO:0000259" key="7">
    <source>
        <dbReference type="SMART" id="SM00849"/>
    </source>
</evidence>
<evidence type="ECO:0000256" key="3">
    <source>
        <dbReference type="ARBA" id="ARBA00022801"/>
    </source>
</evidence>
<name>A0A366F3C8_9HYPH</name>
<keyword evidence="3" id="KW-0378">Hydrolase</keyword>
<gene>
    <name evidence="8" type="ORF">DFR50_12379</name>
</gene>